<gene>
    <name evidence="1" type="ORF">SAMN02745194_01326</name>
</gene>
<reference evidence="1 2" key="1">
    <citation type="submission" date="2016-11" db="EMBL/GenBank/DDBJ databases">
        <authorList>
            <person name="Jaros S."/>
            <person name="Januszkiewicz K."/>
            <person name="Wedrychowicz H."/>
        </authorList>
    </citation>
    <scope>NUCLEOTIDE SEQUENCE [LARGE SCALE GENOMIC DNA]</scope>
    <source>
        <strain evidence="1 2">DSM 14916</strain>
    </source>
</reference>
<dbReference type="EMBL" id="FQZF01000006">
    <property type="protein sequence ID" value="SHI90379.1"/>
    <property type="molecule type" value="Genomic_DNA"/>
</dbReference>
<dbReference type="InterPro" id="IPR036514">
    <property type="entry name" value="SGNH_hydro_sf"/>
</dbReference>
<dbReference type="Gene3D" id="3.40.50.1110">
    <property type="entry name" value="SGNH hydrolase"/>
    <property type="match status" value="1"/>
</dbReference>
<evidence type="ECO:0000313" key="2">
    <source>
        <dbReference type="Proteomes" id="UP000184387"/>
    </source>
</evidence>
<dbReference type="Proteomes" id="UP000184387">
    <property type="component" value="Unassembled WGS sequence"/>
</dbReference>
<evidence type="ECO:0000313" key="1">
    <source>
        <dbReference type="EMBL" id="SHI90379.1"/>
    </source>
</evidence>
<keyword evidence="2" id="KW-1185">Reference proteome</keyword>
<protein>
    <submittedName>
        <fullName evidence="1">Lysophospholipase L1</fullName>
    </submittedName>
</protein>
<accession>A0A1M6EYC3</accession>
<dbReference type="RefSeq" id="WP_073132845.1">
    <property type="nucleotide sequence ID" value="NZ_FQZF01000006.1"/>
</dbReference>
<dbReference type="GO" id="GO:0016788">
    <property type="term" value="F:hydrolase activity, acting on ester bonds"/>
    <property type="evidence" value="ECO:0007669"/>
    <property type="project" value="UniProtKB-ARBA"/>
</dbReference>
<dbReference type="SUPFAM" id="SSF52266">
    <property type="entry name" value="SGNH hydrolase"/>
    <property type="match status" value="1"/>
</dbReference>
<proteinExistence type="predicted"/>
<organism evidence="1 2">
    <name type="scientific">Muricoccus roseus</name>
    <dbReference type="NCBI Taxonomy" id="198092"/>
    <lineage>
        <taxon>Bacteria</taxon>
        <taxon>Pseudomonadati</taxon>
        <taxon>Pseudomonadota</taxon>
        <taxon>Alphaproteobacteria</taxon>
        <taxon>Acetobacterales</taxon>
        <taxon>Roseomonadaceae</taxon>
        <taxon>Muricoccus</taxon>
    </lineage>
</organism>
<dbReference type="OrthoDB" id="8717310at2"/>
<name>A0A1M6EYC3_9PROT</name>
<dbReference type="AlphaFoldDB" id="A0A1M6EYC3"/>
<dbReference type="CDD" id="cd00229">
    <property type="entry name" value="SGNH_hydrolase"/>
    <property type="match status" value="1"/>
</dbReference>
<dbReference type="STRING" id="198092.SAMN02745194_01326"/>
<sequence>MQSALAGLSLLVLGDSHWAANGYLVTTLQDQLIQRGATVNSFAACGAPPSAWLSARVASCGTAQRLQRGALQNKTGSDARTTPLDDLVRQYRPNMIAISMGDTIAGYVQRQTPADTIREEAMALTDRIKRLGIPCIWIGPAWGTEGGPFLKSFARVQEVSAILARSVSPCAYVDSTKLSRPGEWPTFDGQHFTLDGYRAYGTALAQTIAQMPEVRAAAQKR</sequence>